<evidence type="ECO:0000313" key="2">
    <source>
        <dbReference type="EMBL" id="CAD7654869.1"/>
    </source>
</evidence>
<keyword evidence="3" id="KW-1185">Reference proteome</keyword>
<dbReference type="SUPFAM" id="SSF50129">
    <property type="entry name" value="GroES-like"/>
    <property type="match status" value="1"/>
</dbReference>
<dbReference type="SUPFAM" id="SSF56112">
    <property type="entry name" value="Protein kinase-like (PK-like)"/>
    <property type="match status" value="1"/>
</dbReference>
<accession>A0A7R9M764</accession>
<dbReference type="InterPro" id="IPR011032">
    <property type="entry name" value="GroES-like_sf"/>
</dbReference>
<dbReference type="PROSITE" id="PS50011">
    <property type="entry name" value="PROTEIN_KINASE_DOM"/>
    <property type="match status" value="1"/>
</dbReference>
<protein>
    <recommendedName>
        <fullName evidence="1">Protein kinase domain-containing protein</fullName>
    </recommendedName>
</protein>
<sequence length="84" mass="9202">MKLCDFGLAKEVLNCDPFNVSKAKHTADVGNVDYMAPEAQTISLPLVDPKSDEILVKNLFVGINATDLNITAGRYFKHDDPPIP</sequence>
<dbReference type="EMBL" id="CAJPVJ010008643">
    <property type="protein sequence ID" value="CAG2172056.1"/>
    <property type="molecule type" value="Genomic_DNA"/>
</dbReference>
<proteinExistence type="predicted"/>
<dbReference type="InterPro" id="IPR011009">
    <property type="entry name" value="Kinase-like_dom_sf"/>
</dbReference>
<name>A0A7R9M764_9ACAR</name>
<dbReference type="EMBL" id="OC923468">
    <property type="protein sequence ID" value="CAD7654869.1"/>
    <property type="molecule type" value="Genomic_DNA"/>
</dbReference>
<evidence type="ECO:0000313" key="3">
    <source>
        <dbReference type="Proteomes" id="UP000728032"/>
    </source>
</evidence>
<gene>
    <name evidence="2" type="ORF">ONB1V03_LOCUS11514</name>
</gene>
<organism evidence="2">
    <name type="scientific">Oppiella nova</name>
    <dbReference type="NCBI Taxonomy" id="334625"/>
    <lineage>
        <taxon>Eukaryota</taxon>
        <taxon>Metazoa</taxon>
        <taxon>Ecdysozoa</taxon>
        <taxon>Arthropoda</taxon>
        <taxon>Chelicerata</taxon>
        <taxon>Arachnida</taxon>
        <taxon>Acari</taxon>
        <taxon>Acariformes</taxon>
        <taxon>Sarcoptiformes</taxon>
        <taxon>Oribatida</taxon>
        <taxon>Brachypylina</taxon>
        <taxon>Oppioidea</taxon>
        <taxon>Oppiidae</taxon>
        <taxon>Oppiella</taxon>
    </lineage>
</organism>
<feature type="domain" description="Protein kinase" evidence="1">
    <location>
        <begin position="1"/>
        <end position="84"/>
    </location>
</feature>
<dbReference type="GO" id="GO:0005524">
    <property type="term" value="F:ATP binding"/>
    <property type="evidence" value="ECO:0007669"/>
    <property type="project" value="InterPro"/>
</dbReference>
<dbReference type="AlphaFoldDB" id="A0A7R9M764"/>
<dbReference type="GO" id="GO:0004672">
    <property type="term" value="F:protein kinase activity"/>
    <property type="evidence" value="ECO:0007669"/>
    <property type="project" value="InterPro"/>
</dbReference>
<dbReference type="Proteomes" id="UP000728032">
    <property type="component" value="Unassembled WGS sequence"/>
</dbReference>
<dbReference type="OrthoDB" id="1879366at2759"/>
<evidence type="ECO:0000259" key="1">
    <source>
        <dbReference type="PROSITE" id="PS50011"/>
    </source>
</evidence>
<dbReference type="Gene3D" id="3.90.180.10">
    <property type="entry name" value="Medium-chain alcohol dehydrogenases, catalytic domain"/>
    <property type="match status" value="1"/>
</dbReference>
<reference evidence="2" key="1">
    <citation type="submission" date="2020-11" db="EMBL/GenBank/DDBJ databases">
        <authorList>
            <person name="Tran Van P."/>
        </authorList>
    </citation>
    <scope>NUCLEOTIDE SEQUENCE</scope>
</reference>
<dbReference type="InterPro" id="IPR000719">
    <property type="entry name" value="Prot_kinase_dom"/>
</dbReference>